<feature type="domain" description="DUF7086" evidence="2">
    <location>
        <begin position="198"/>
        <end position="331"/>
    </location>
</feature>
<protein>
    <submittedName>
        <fullName evidence="3">OLC1v1003168C1</fullName>
    </submittedName>
</protein>
<dbReference type="PANTHER" id="PTHR34272">
    <property type="entry name" value="EXPRESSED PROTEIN"/>
    <property type="match status" value="1"/>
</dbReference>
<reference evidence="3" key="1">
    <citation type="submission" date="2023-03" db="EMBL/GenBank/DDBJ databases">
        <authorList>
            <person name="Julca I."/>
        </authorList>
    </citation>
    <scope>NUCLEOTIDE SEQUENCE</scope>
</reference>
<organism evidence="3 4">
    <name type="scientific">Oldenlandia corymbosa var. corymbosa</name>
    <dbReference type="NCBI Taxonomy" id="529605"/>
    <lineage>
        <taxon>Eukaryota</taxon>
        <taxon>Viridiplantae</taxon>
        <taxon>Streptophyta</taxon>
        <taxon>Embryophyta</taxon>
        <taxon>Tracheophyta</taxon>
        <taxon>Spermatophyta</taxon>
        <taxon>Magnoliopsida</taxon>
        <taxon>eudicotyledons</taxon>
        <taxon>Gunneridae</taxon>
        <taxon>Pentapetalae</taxon>
        <taxon>asterids</taxon>
        <taxon>lamiids</taxon>
        <taxon>Gentianales</taxon>
        <taxon>Rubiaceae</taxon>
        <taxon>Rubioideae</taxon>
        <taxon>Spermacoceae</taxon>
        <taxon>Hedyotis-Oldenlandia complex</taxon>
        <taxon>Oldenlandia</taxon>
    </lineage>
</organism>
<evidence type="ECO:0000313" key="4">
    <source>
        <dbReference type="Proteomes" id="UP001161247"/>
    </source>
</evidence>
<proteinExistence type="predicted"/>
<name>A0AAV1DCT3_OLDCO</name>
<dbReference type="EMBL" id="OX459121">
    <property type="protein sequence ID" value="CAI9104487.1"/>
    <property type="molecule type" value="Genomic_DNA"/>
</dbReference>
<feature type="compositionally biased region" description="Pro residues" evidence="1">
    <location>
        <begin position="67"/>
        <end position="77"/>
    </location>
</feature>
<feature type="region of interest" description="Disordered" evidence="1">
    <location>
        <begin position="1"/>
        <end position="35"/>
    </location>
</feature>
<dbReference type="PANTHER" id="PTHR34272:SF10">
    <property type="entry name" value="HYDROXYPROLINE-RICH GLYCOPROTEIN FAMILY PROTEIN"/>
    <property type="match status" value="1"/>
</dbReference>
<feature type="compositionally biased region" description="Low complexity" evidence="1">
    <location>
        <begin position="131"/>
        <end position="145"/>
    </location>
</feature>
<dbReference type="Proteomes" id="UP001161247">
    <property type="component" value="Chromosome 4"/>
</dbReference>
<evidence type="ECO:0000259" key="2">
    <source>
        <dbReference type="Pfam" id="PF23324"/>
    </source>
</evidence>
<evidence type="ECO:0000313" key="3">
    <source>
        <dbReference type="EMBL" id="CAI9104487.1"/>
    </source>
</evidence>
<dbReference type="AlphaFoldDB" id="A0AAV1DCT3"/>
<accession>A0AAV1DCT3</accession>
<gene>
    <name evidence="3" type="ORF">OLC1_LOCUS13407</name>
</gene>
<dbReference type="InterPro" id="IPR055513">
    <property type="entry name" value="DUF7086"/>
</dbReference>
<feature type="compositionally biased region" description="Pro residues" evidence="1">
    <location>
        <begin position="95"/>
        <end position="107"/>
    </location>
</feature>
<sequence length="339" mass="37967">MSSDSEISGKRKKSSHDFQVPRKLPSSDDLADENDTGFLSLSLSLCPADTRTRHLSPVYHPQQQQLPPAPPPPPPSPAVMQFEPFFQQPLSTTTLPPPPPPPPPPPHHQAYPLCMPPMPVTRPGHNNDTLAAAPPIVQSAAAAAPHRGQHQPTTGGPIRPNRQRRNQSQEPREAKMNEPVLIPPFPWATTQRATIHTLDYLVSKQILNIGGEVHCKRCDRKFEMEFDLRQNFVEVGTFIAQNKSNMHDRAPGVWMNPVLPACKLCEEDNCVKPIIPEDKDAINWLFLLLGQLLGCCTLEQLKYFCKHTKNHRTGAKDRVLFLTYLTLCKQLDPNGPFDR</sequence>
<dbReference type="Pfam" id="PF23324">
    <property type="entry name" value="DUF7086"/>
    <property type="match status" value="1"/>
</dbReference>
<feature type="region of interest" description="Disordered" evidence="1">
    <location>
        <begin position="54"/>
        <end position="177"/>
    </location>
</feature>
<evidence type="ECO:0000256" key="1">
    <source>
        <dbReference type="SAM" id="MobiDB-lite"/>
    </source>
</evidence>
<keyword evidence="4" id="KW-1185">Reference proteome</keyword>